<comment type="caution">
    <text evidence="1">The sequence shown here is derived from an EMBL/GenBank/DDBJ whole genome shotgun (WGS) entry which is preliminary data.</text>
</comment>
<dbReference type="CDD" id="cd02513">
    <property type="entry name" value="CMP-NeuAc_Synthase"/>
    <property type="match status" value="1"/>
</dbReference>
<protein>
    <submittedName>
        <fullName evidence="1">Acylneuraminate cytidylyltransferase family protein</fullName>
    </submittedName>
</protein>
<dbReference type="EMBL" id="JAAZWO010000046">
    <property type="protein sequence ID" value="MBC2400055.1"/>
    <property type="molecule type" value="Genomic_DNA"/>
</dbReference>
<accession>A0A923EEZ6</accession>
<gene>
    <name evidence="1" type="ORF">HGG79_20195</name>
</gene>
<dbReference type="PANTHER" id="PTHR21485">
    <property type="entry name" value="HAD SUPERFAMILY MEMBERS CMAS AND KDSC"/>
    <property type="match status" value="1"/>
</dbReference>
<keyword evidence="1" id="KW-0548">Nucleotidyltransferase</keyword>
<dbReference type="Gene3D" id="3.90.550.10">
    <property type="entry name" value="Spore Coat Polysaccharide Biosynthesis Protein SpsA, Chain A"/>
    <property type="match status" value="1"/>
</dbReference>
<keyword evidence="2" id="KW-1185">Reference proteome</keyword>
<dbReference type="GO" id="GO:0008781">
    <property type="term" value="F:N-acylneuraminate cytidylyltransferase activity"/>
    <property type="evidence" value="ECO:0007669"/>
    <property type="project" value="TreeGrafter"/>
</dbReference>
<dbReference type="RefSeq" id="WP_173680361.1">
    <property type="nucleotide sequence ID" value="NZ_JAAZWO010000046.1"/>
</dbReference>
<dbReference type="InterPro" id="IPR050793">
    <property type="entry name" value="CMP-NeuNAc_synthase"/>
</dbReference>
<dbReference type="SUPFAM" id="SSF53448">
    <property type="entry name" value="Nucleotide-diphospho-sugar transferases"/>
    <property type="match status" value="1"/>
</dbReference>
<dbReference type="Proteomes" id="UP000563151">
    <property type="component" value="Unassembled WGS sequence"/>
</dbReference>
<organism evidence="1 2">
    <name type="scientific">Clostridium tetanomorphum</name>
    <dbReference type="NCBI Taxonomy" id="1553"/>
    <lineage>
        <taxon>Bacteria</taxon>
        <taxon>Bacillati</taxon>
        <taxon>Bacillota</taxon>
        <taxon>Clostridia</taxon>
        <taxon>Eubacteriales</taxon>
        <taxon>Clostridiaceae</taxon>
        <taxon>Clostridium</taxon>
    </lineage>
</organism>
<evidence type="ECO:0000313" key="1">
    <source>
        <dbReference type="EMBL" id="MBC2400055.1"/>
    </source>
</evidence>
<dbReference type="Pfam" id="PF02348">
    <property type="entry name" value="CTP_transf_3"/>
    <property type="match status" value="1"/>
</dbReference>
<keyword evidence="1" id="KW-0808">Transferase</keyword>
<evidence type="ECO:0000313" key="2">
    <source>
        <dbReference type="Proteomes" id="UP000563151"/>
    </source>
</evidence>
<reference evidence="1 2" key="1">
    <citation type="submission" date="2020-04" db="EMBL/GenBank/DDBJ databases">
        <title>Genomic insights into acetone-butanol-ethanol (ABE) fermentation by sequencing solventogenic clostridia strains.</title>
        <authorList>
            <person name="Brown S."/>
        </authorList>
    </citation>
    <scope>NUCLEOTIDE SEQUENCE [LARGE SCALE GENOMIC DNA]</scope>
    <source>
        <strain evidence="1 2">DJ011</strain>
    </source>
</reference>
<dbReference type="InterPro" id="IPR003329">
    <property type="entry name" value="Cytidylyl_trans"/>
</dbReference>
<name>A0A923EEZ6_CLOTT</name>
<dbReference type="PANTHER" id="PTHR21485:SF6">
    <property type="entry name" value="N-ACYLNEURAMINATE CYTIDYLYLTRANSFERASE-RELATED"/>
    <property type="match status" value="1"/>
</dbReference>
<sequence>MTNNKRILAIIPARGGSKGIPRKNIKDLNGKPLIAYTIEEGIKSKYIDKLIVSTEDKEIADISKNYGAEVPYLRPEEISKDETPGIHPIIHGIEYFDKHNNNFDYVICLQCTSPFRSAYQIDEAIEKLIEKDADSIVSVCESEVSPYWMKKIINGKVTDFLEESTFYARRQDTPKVYRLNGAIYIAKKHILMNYKSWYTENTIPYIMDEKTSLDIDNIMDFKFAQFLIKEKENV</sequence>
<proteinExistence type="predicted"/>
<dbReference type="AlphaFoldDB" id="A0A923EEZ6"/>
<dbReference type="InterPro" id="IPR029044">
    <property type="entry name" value="Nucleotide-diphossugar_trans"/>
</dbReference>